<name>A0A918C2W9_9DEIO</name>
<dbReference type="PANTHER" id="PTHR30336">
    <property type="entry name" value="INNER MEMBRANE PROTEIN, PROBABLE PERMEASE"/>
    <property type="match status" value="1"/>
</dbReference>
<feature type="domain" description="DUF218" evidence="8">
    <location>
        <begin position="53"/>
        <end position="174"/>
    </location>
</feature>
<keyword evidence="6" id="KW-0472">Membrane</keyword>
<reference evidence="9" key="2">
    <citation type="submission" date="2020-09" db="EMBL/GenBank/DDBJ databases">
        <authorList>
            <person name="Sun Q."/>
            <person name="Ohkuma M."/>
        </authorList>
    </citation>
    <scope>NUCLEOTIDE SEQUENCE</scope>
    <source>
        <strain evidence="9">JCM 31311</strain>
    </source>
</reference>
<gene>
    <name evidence="9" type="ORF">GCM10008957_13640</name>
</gene>
<organism evidence="9 10">
    <name type="scientific">Deinococcus ruber</name>
    <dbReference type="NCBI Taxonomy" id="1848197"/>
    <lineage>
        <taxon>Bacteria</taxon>
        <taxon>Thermotogati</taxon>
        <taxon>Deinococcota</taxon>
        <taxon>Deinococci</taxon>
        <taxon>Deinococcales</taxon>
        <taxon>Deinococcaceae</taxon>
        <taxon>Deinococcus</taxon>
    </lineage>
</organism>
<accession>A0A918C2W9</accession>
<sequence length="217" mass="23752">MSASRRGLRRVWPWLLLLGAALLLGLVLANRVVERAAVGRLYSSTRDVPARKVALVLGTSPSAYGRPNLYYTARMDAAAALYRAGKVQDFILSGDNSTRFYDEPSAMKRDLMARGIPAARLYLDDAGFRTLDSVVRAQKIFGQSSFVVVSQHFHNERAIFLARRRGLDVVGYDAADVTGAGGLKTQVRELLARASAVLDVTLLNAQPKFLGDGIKIR</sequence>
<keyword evidence="3" id="KW-0997">Cell inner membrane</keyword>
<evidence type="ECO:0000313" key="9">
    <source>
        <dbReference type="EMBL" id="GGR02020.1"/>
    </source>
</evidence>
<dbReference type="Pfam" id="PF02698">
    <property type="entry name" value="DUF218"/>
    <property type="match status" value="1"/>
</dbReference>
<evidence type="ECO:0000256" key="2">
    <source>
        <dbReference type="ARBA" id="ARBA00022475"/>
    </source>
</evidence>
<dbReference type="RefSeq" id="WP_189088785.1">
    <property type="nucleotide sequence ID" value="NZ_BMQL01000005.1"/>
</dbReference>
<protein>
    <submittedName>
        <fullName evidence="9">SanA protein</fullName>
    </submittedName>
</protein>
<dbReference type="InterPro" id="IPR003848">
    <property type="entry name" value="DUF218"/>
</dbReference>
<evidence type="ECO:0000256" key="6">
    <source>
        <dbReference type="ARBA" id="ARBA00023136"/>
    </source>
</evidence>
<dbReference type="Proteomes" id="UP000603865">
    <property type="component" value="Unassembled WGS sequence"/>
</dbReference>
<dbReference type="AlphaFoldDB" id="A0A918C2W9"/>
<keyword evidence="5" id="KW-1133">Transmembrane helix</keyword>
<evidence type="ECO:0000256" key="7">
    <source>
        <dbReference type="ARBA" id="ARBA00037355"/>
    </source>
</evidence>
<comment type="subcellular location">
    <subcellularLocation>
        <location evidence="1">Cell inner membrane</location>
        <topology evidence="1">Single-pass membrane protein</topology>
    </subcellularLocation>
</comment>
<keyword evidence="4" id="KW-0812">Transmembrane</keyword>
<evidence type="ECO:0000259" key="8">
    <source>
        <dbReference type="Pfam" id="PF02698"/>
    </source>
</evidence>
<evidence type="ECO:0000256" key="3">
    <source>
        <dbReference type="ARBA" id="ARBA00022519"/>
    </source>
</evidence>
<evidence type="ECO:0000256" key="5">
    <source>
        <dbReference type="ARBA" id="ARBA00022989"/>
    </source>
</evidence>
<keyword evidence="2" id="KW-1003">Cell membrane</keyword>
<dbReference type="CDD" id="cd06259">
    <property type="entry name" value="YdcF-like"/>
    <property type="match status" value="1"/>
</dbReference>
<proteinExistence type="predicted"/>
<reference evidence="9" key="1">
    <citation type="journal article" date="2014" name="Int. J. Syst. Evol. Microbiol.">
        <title>Complete genome sequence of Corynebacterium casei LMG S-19264T (=DSM 44701T), isolated from a smear-ripened cheese.</title>
        <authorList>
            <consortium name="US DOE Joint Genome Institute (JGI-PGF)"/>
            <person name="Walter F."/>
            <person name="Albersmeier A."/>
            <person name="Kalinowski J."/>
            <person name="Ruckert C."/>
        </authorList>
    </citation>
    <scope>NUCLEOTIDE SEQUENCE</scope>
    <source>
        <strain evidence="9">JCM 31311</strain>
    </source>
</reference>
<dbReference type="InterPro" id="IPR051599">
    <property type="entry name" value="Cell_Envelope_Assoc"/>
</dbReference>
<evidence type="ECO:0000313" key="10">
    <source>
        <dbReference type="Proteomes" id="UP000603865"/>
    </source>
</evidence>
<evidence type="ECO:0000256" key="1">
    <source>
        <dbReference type="ARBA" id="ARBA00004377"/>
    </source>
</evidence>
<comment type="caution">
    <text evidence="9">The sequence shown here is derived from an EMBL/GenBank/DDBJ whole genome shotgun (WGS) entry which is preliminary data.</text>
</comment>
<comment type="function">
    <text evidence="7">Participates in the barrier function of the cell envelope.</text>
</comment>
<dbReference type="PANTHER" id="PTHR30336:SF0">
    <property type="entry name" value="PROTEIN SANA"/>
    <property type="match status" value="1"/>
</dbReference>
<dbReference type="EMBL" id="BMQL01000005">
    <property type="protein sequence ID" value="GGR02020.1"/>
    <property type="molecule type" value="Genomic_DNA"/>
</dbReference>
<keyword evidence="10" id="KW-1185">Reference proteome</keyword>
<evidence type="ECO:0000256" key="4">
    <source>
        <dbReference type="ARBA" id="ARBA00022692"/>
    </source>
</evidence>
<dbReference type="GO" id="GO:0005886">
    <property type="term" value="C:plasma membrane"/>
    <property type="evidence" value="ECO:0007669"/>
    <property type="project" value="UniProtKB-SubCell"/>
</dbReference>